<name>A0A844H3T1_9RHOB</name>
<dbReference type="InterPro" id="IPR027417">
    <property type="entry name" value="P-loop_NTPase"/>
</dbReference>
<dbReference type="OrthoDB" id="7540582at2"/>
<organism evidence="1 2">
    <name type="scientific">Paracoccus limosus</name>
    <dbReference type="NCBI Taxonomy" id="913252"/>
    <lineage>
        <taxon>Bacteria</taxon>
        <taxon>Pseudomonadati</taxon>
        <taxon>Pseudomonadota</taxon>
        <taxon>Alphaproteobacteria</taxon>
        <taxon>Rhodobacterales</taxon>
        <taxon>Paracoccaceae</taxon>
        <taxon>Paracoccus</taxon>
    </lineage>
</organism>
<accession>A0A844H3T1</accession>
<comment type="caution">
    <text evidence="1">The sequence shown here is derived from an EMBL/GenBank/DDBJ whole genome shotgun (WGS) entry which is preliminary data.</text>
</comment>
<dbReference type="SUPFAM" id="SSF52540">
    <property type="entry name" value="P-loop containing nucleoside triphosphate hydrolases"/>
    <property type="match status" value="1"/>
</dbReference>
<gene>
    <name evidence="1" type="ORF">GL279_05885</name>
</gene>
<evidence type="ECO:0000313" key="1">
    <source>
        <dbReference type="EMBL" id="MTH34130.1"/>
    </source>
</evidence>
<evidence type="ECO:0000313" key="2">
    <source>
        <dbReference type="Proteomes" id="UP000442533"/>
    </source>
</evidence>
<reference evidence="1 2" key="1">
    <citation type="submission" date="2019-11" db="EMBL/GenBank/DDBJ databases">
        <authorList>
            <person name="Dong K."/>
        </authorList>
    </citation>
    <scope>NUCLEOTIDE SEQUENCE [LARGE SCALE GENOMIC DNA]</scope>
    <source>
        <strain evidence="1 2">JCM 17370</strain>
    </source>
</reference>
<sequence length="322" mass="37182">MQNLYIHIGTHKTATTWLQHYLGKNSDKLNDHGFYYPWIGRITQAQHRLGQAIFARPNPHEALDNLPLWQKFRHELAMTGYKNIVISSEEFEWVKHPELIKRFLPDVTIHTVLYLRRQDDYLESLYGQQIRDFRPRLTCTIHEYLAQRNLNFLDYSRLVARWQAASDQMTLRIFDRKLMKGGDIGHDFLDALGIGNTGGFEEPTAAVIDHKASLDLRAQEFVRQCNTLPLDEGVHNQLVDKIVRLNKIVPKSKARLLSVDERRKLMSQYESSNRKIARDYPSASPLPELFAPIADGAPTIAQSDTPDPFETLLKVNNLLQLV</sequence>
<dbReference type="EMBL" id="WMIF01000005">
    <property type="protein sequence ID" value="MTH34130.1"/>
    <property type="molecule type" value="Genomic_DNA"/>
</dbReference>
<keyword evidence="2" id="KW-1185">Reference proteome</keyword>
<dbReference type="RefSeq" id="WP_155063678.1">
    <property type="nucleotide sequence ID" value="NZ_WMIF01000005.1"/>
</dbReference>
<evidence type="ECO:0008006" key="3">
    <source>
        <dbReference type="Google" id="ProtNLM"/>
    </source>
</evidence>
<protein>
    <recommendedName>
        <fullName evidence="3">Sulfotransferase domain-containing protein</fullName>
    </recommendedName>
</protein>
<proteinExistence type="predicted"/>
<dbReference type="Gene3D" id="3.40.50.300">
    <property type="entry name" value="P-loop containing nucleotide triphosphate hydrolases"/>
    <property type="match status" value="1"/>
</dbReference>
<dbReference type="Proteomes" id="UP000442533">
    <property type="component" value="Unassembled WGS sequence"/>
</dbReference>
<dbReference type="AlphaFoldDB" id="A0A844H3T1"/>